<accession>A0A2U3NR02</accession>
<feature type="compositionally biased region" description="Polar residues" evidence="1">
    <location>
        <begin position="86"/>
        <end position="95"/>
    </location>
</feature>
<protein>
    <submittedName>
        <fullName evidence="3">Uncharacterized protein</fullName>
    </submittedName>
</protein>
<proteinExistence type="predicted"/>
<keyword evidence="4" id="KW-1185">Reference proteome</keyword>
<name>A0A2U3NR02_9MYCO</name>
<evidence type="ECO:0000313" key="4">
    <source>
        <dbReference type="Proteomes" id="UP000240988"/>
    </source>
</evidence>
<dbReference type="Gene3D" id="3.30.200.20">
    <property type="entry name" value="Phosphorylase Kinase, domain 1"/>
    <property type="match status" value="1"/>
</dbReference>
<feature type="region of interest" description="Disordered" evidence="1">
    <location>
        <begin position="86"/>
        <end position="108"/>
    </location>
</feature>
<sequence length="428" mass="44755">VQDGTPYGRYRLIEAIGHNENGETWRAFDTVTQREVAITVVADDGGATLAKPIPQGYGGSGPALEYPAHAPESGFVVEYPVQWASGSFPTGQGQEANRDDPTPAPVQKSRKRLIALSGAGAIVVVAAVVAGYLLAGQGKHGGTPQAASSSAAPANPASSGPFTGTFAVKVTAATLTGGGPMQGSDARAYTDTWNLRSACSANGCVATATMGNFEVSDMVFDNVGARWYGVAISHIECDRPNDEAWNVVSLTQQPDGTMSGEVTRATANGCFTRRIATLTKTGDTDVTKLPDPTHLDPRTVSPAEALHGRYAGQITYANGYQAAVASYGVRTDCLRAGDRCMSMFIKANGSEQAYVFANGGWNRNETFDTPCSLGGSNLSTYTATLGLPQPPQNPVASLLGHGYQAVISGTGVRCHSQAYDQRFTRTGD</sequence>
<keyword evidence="2" id="KW-0812">Transmembrane</keyword>
<evidence type="ECO:0000256" key="2">
    <source>
        <dbReference type="SAM" id="Phobius"/>
    </source>
</evidence>
<dbReference type="Proteomes" id="UP000240988">
    <property type="component" value="Unassembled WGS sequence"/>
</dbReference>
<gene>
    <name evidence="3" type="ORF">MRAB57_1756</name>
</gene>
<feature type="non-terminal residue" evidence="3">
    <location>
        <position position="1"/>
    </location>
</feature>
<evidence type="ECO:0000256" key="1">
    <source>
        <dbReference type="SAM" id="MobiDB-lite"/>
    </source>
</evidence>
<organism evidence="3 4">
    <name type="scientific">Mycobacterium rhizamassiliense</name>
    <dbReference type="NCBI Taxonomy" id="1841860"/>
    <lineage>
        <taxon>Bacteria</taxon>
        <taxon>Bacillati</taxon>
        <taxon>Actinomycetota</taxon>
        <taxon>Actinomycetes</taxon>
        <taxon>Mycobacteriales</taxon>
        <taxon>Mycobacteriaceae</taxon>
        <taxon>Mycobacterium</taxon>
    </lineage>
</organism>
<reference evidence="3 4" key="1">
    <citation type="submission" date="2017-01" db="EMBL/GenBank/DDBJ databases">
        <authorList>
            <consortium name="Urmite Genomes"/>
        </authorList>
    </citation>
    <scope>NUCLEOTIDE SEQUENCE [LARGE SCALE GENOMIC DNA]</scope>
    <source>
        <strain evidence="3 4">AB57</strain>
    </source>
</reference>
<dbReference type="AlphaFoldDB" id="A0A2U3NR02"/>
<dbReference type="EMBL" id="FUFA01000004">
    <property type="protein sequence ID" value="SPM33949.1"/>
    <property type="molecule type" value="Genomic_DNA"/>
</dbReference>
<keyword evidence="2" id="KW-1133">Transmembrane helix</keyword>
<feature type="transmembrane region" description="Helical" evidence="2">
    <location>
        <begin position="113"/>
        <end position="135"/>
    </location>
</feature>
<keyword evidence="2" id="KW-0472">Membrane</keyword>
<evidence type="ECO:0000313" key="3">
    <source>
        <dbReference type="EMBL" id="SPM33949.1"/>
    </source>
</evidence>